<protein>
    <submittedName>
        <fullName evidence="1">Uncharacterized protein</fullName>
    </submittedName>
</protein>
<reference evidence="1 2" key="1">
    <citation type="submission" date="2018-12" db="EMBL/GenBank/DDBJ databases">
        <authorList>
            <consortium name="Pathogen Informatics"/>
        </authorList>
    </citation>
    <scope>NUCLEOTIDE SEQUENCE [LARGE SCALE GENOMIC DNA]</scope>
    <source>
        <strain evidence="1 2">NCTC3166</strain>
    </source>
</reference>
<sequence>MRITSFRDMDTTEDFEFVDEKMSEYFRWGIADFYSLQQATYWIGDILRKEPSANFEVRARVSESDDVDEYERIVLYEGDQCFDSWFLEEKASFMAPYSMVLFLNKDTNVAYAIEKNEFDEPGHVKYLCEIRK</sequence>
<dbReference type="KEGG" id="svf:NCTC3166_00273"/>
<organism evidence="1 2">
    <name type="scientific">Streptococcus viridans</name>
    <dbReference type="NCBI Taxonomy" id="78535"/>
    <lineage>
        <taxon>Bacteria</taxon>
        <taxon>Bacillati</taxon>
        <taxon>Bacillota</taxon>
        <taxon>Bacilli</taxon>
        <taxon>Lactobacillales</taxon>
        <taxon>Streptococcaceae</taxon>
        <taxon>Streptococcus</taxon>
    </lineage>
</organism>
<dbReference type="Proteomes" id="UP000270025">
    <property type="component" value="Chromosome"/>
</dbReference>
<keyword evidence="2" id="KW-1185">Reference proteome</keyword>
<dbReference type="EMBL" id="LR134266">
    <property type="protein sequence ID" value="VED66489.1"/>
    <property type="molecule type" value="Genomic_DNA"/>
</dbReference>
<evidence type="ECO:0000313" key="2">
    <source>
        <dbReference type="Proteomes" id="UP000270025"/>
    </source>
</evidence>
<gene>
    <name evidence="1" type="ORF">NCTC3166_00273</name>
</gene>
<accession>A0A3S4L4F1</accession>
<proteinExistence type="predicted"/>
<evidence type="ECO:0000313" key="1">
    <source>
        <dbReference type="EMBL" id="VED66489.1"/>
    </source>
</evidence>
<name>A0A3S4L4F1_9STRE</name>
<dbReference type="AlphaFoldDB" id="A0A3S4L4F1"/>
<dbReference type="RefSeq" id="WP_126403699.1">
    <property type="nucleotide sequence ID" value="NZ_LR134266.1"/>
</dbReference>